<dbReference type="GO" id="GO:0071944">
    <property type="term" value="C:cell periphery"/>
    <property type="evidence" value="ECO:0007669"/>
    <property type="project" value="UniProtKB-ARBA"/>
</dbReference>
<evidence type="ECO:0000256" key="8">
    <source>
        <dbReference type="PROSITE-ProRule" id="PRU00322"/>
    </source>
</evidence>
<feature type="compositionally biased region" description="Basic and acidic residues" evidence="9">
    <location>
        <begin position="641"/>
        <end position="651"/>
    </location>
</feature>
<keyword evidence="6 10" id="KW-1133">Transmembrane helix</keyword>
<feature type="non-terminal residue" evidence="12">
    <location>
        <position position="1"/>
    </location>
</feature>
<dbReference type="STRING" id="5539.A0A3E2HMQ4"/>
<proteinExistence type="predicted"/>
<dbReference type="InterPro" id="IPR036443">
    <property type="entry name" value="Znf_RanBP2_sf"/>
</dbReference>
<reference evidence="12 13" key="1">
    <citation type="submission" date="2018-05" db="EMBL/GenBank/DDBJ databases">
        <title>Draft genome sequence of Scytalidium lignicola DSM 105466, a ubiquitous saprotrophic fungus.</title>
        <authorList>
            <person name="Buettner E."/>
            <person name="Gebauer A.M."/>
            <person name="Hofrichter M."/>
            <person name="Liers C."/>
            <person name="Kellner H."/>
        </authorList>
    </citation>
    <scope>NUCLEOTIDE SEQUENCE [LARGE SCALE GENOMIC DNA]</scope>
    <source>
        <strain evidence="12 13">DSM 105466</strain>
    </source>
</reference>
<dbReference type="PROSITE" id="PS50199">
    <property type="entry name" value="ZF_RANBP2_2"/>
    <property type="match status" value="1"/>
</dbReference>
<dbReference type="CDD" id="cd12087">
    <property type="entry name" value="TM_EGFR-like"/>
    <property type="match status" value="1"/>
</dbReference>
<evidence type="ECO:0000259" key="11">
    <source>
        <dbReference type="PROSITE" id="PS50199"/>
    </source>
</evidence>
<keyword evidence="4 8" id="KW-0863">Zinc-finger</keyword>
<gene>
    <name evidence="12" type="ORF">B7463_g1673</name>
</gene>
<evidence type="ECO:0000256" key="4">
    <source>
        <dbReference type="ARBA" id="ARBA00022771"/>
    </source>
</evidence>
<keyword evidence="5" id="KW-0862">Zinc</keyword>
<feature type="region of interest" description="Disordered" evidence="9">
    <location>
        <begin position="517"/>
        <end position="538"/>
    </location>
</feature>
<dbReference type="SMART" id="SM00547">
    <property type="entry name" value="ZnF_RBZ"/>
    <property type="match status" value="1"/>
</dbReference>
<feature type="domain" description="RanBP2-type" evidence="11">
    <location>
        <begin position="24"/>
        <end position="53"/>
    </location>
</feature>
<name>A0A3E2HMQ4_SCYLI</name>
<dbReference type="PANTHER" id="PTHR15549">
    <property type="entry name" value="PAIRED IMMUNOGLOBULIN-LIKE TYPE 2 RECEPTOR"/>
    <property type="match status" value="1"/>
</dbReference>
<dbReference type="GO" id="GO:0016020">
    <property type="term" value="C:membrane"/>
    <property type="evidence" value="ECO:0007669"/>
    <property type="project" value="UniProtKB-SubCell"/>
</dbReference>
<organism evidence="12 13">
    <name type="scientific">Scytalidium lignicola</name>
    <name type="common">Hyphomycete</name>
    <dbReference type="NCBI Taxonomy" id="5539"/>
    <lineage>
        <taxon>Eukaryota</taxon>
        <taxon>Fungi</taxon>
        <taxon>Dikarya</taxon>
        <taxon>Ascomycota</taxon>
        <taxon>Pezizomycotina</taxon>
        <taxon>Leotiomycetes</taxon>
        <taxon>Leotiomycetes incertae sedis</taxon>
        <taxon>Scytalidium</taxon>
    </lineage>
</organism>
<dbReference type="AlphaFoldDB" id="A0A3E2HMQ4"/>
<protein>
    <recommendedName>
        <fullName evidence="11">RanBP2-type domain-containing protein</fullName>
    </recommendedName>
</protein>
<dbReference type="Gene3D" id="4.10.1060.10">
    <property type="entry name" value="Zinc finger, RanBP2-type"/>
    <property type="match status" value="1"/>
</dbReference>
<evidence type="ECO:0000256" key="5">
    <source>
        <dbReference type="ARBA" id="ARBA00022833"/>
    </source>
</evidence>
<feature type="compositionally biased region" description="Low complexity" evidence="9">
    <location>
        <begin position="518"/>
        <end position="534"/>
    </location>
</feature>
<evidence type="ECO:0000256" key="6">
    <source>
        <dbReference type="ARBA" id="ARBA00022989"/>
    </source>
</evidence>
<evidence type="ECO:0000256" key="1">
    <source>
        <dbReference type="ARBA" id="ARBA00004167"/>
    </source>
</evidence>
<dbReference type="OrthoDB" id="294702at2759"/>
<sequence>MGQNGLGSSIWAASNRNDVDFSRRPGDWSCSSCSFLNFRSRTNCYKCYTAKDGIRPDKINGGGQTTPIQIAAPPETVYQESIQDLDIVGQQEGIPTDSVAKEYTLDTRPYYVKFTNEGSGLSASCWAPRNRNREPPSGNRGKFEQDYTTAYKPSAASHSYPISAKKADLGLPYEVQHYILAMIQRILEEGCWDFASRWIPNILIENNWTCCEAVELSSWRRVLPTAPLPSRALVSVPNYSLEKALVDAVQIRNSAVHRHLCDNTELKRMLSHAQGLMSMFSDVTRQTKFHQLSVALVEWDDTSGDDLHAARSRLESVIQEVNEKPIDDMDWTPNTESLEQVAPGKEEVIKKSQAPAPSQLWRQNGRFGTEIMYLAEWIKIQPRGGAMEDLARGRRCALGESTRIQARPAGMEFRYETTWIWVLQCDSSSGSSYECGTVSGIEHDTATCPRGAKANTASIVTTFPTTTAHRYTPPPSVNTALSTVITDSYTVIITADEQTTTLTSIFASTFTSALPDRTPTTIPTSTSASHTSTSNKSQKSGVTLAAGAIVGIAVGPVLLIALGASIFFFLRKRSKQNKDAIELLSAGNDNIGADAPPPNGPVGGDQIHPYEFDVNEAKGARSQFRGPKVDTYEVPGTQDVARGEKKWKEQRAGVPEMGADELRSPRSPVPMYTEHVIPVELDGTGVARSVRR</sequence>
<comment type="subcellular location">
    <subcellularLocation>
        <location evidence="1">Membrane</location>
        <topology evidence="1">Single-pass membrane protein</topology>
    </subcellularLocation>
</comment>
<dbReference type="InterPro" id="IPR051694">
    <property type="entry name" value="Immunoregulatory_rcpt-like"/>
</dbReference>
<evidence type="ECO:0000256" key="9">
    <source>
        <dbReference type="SAM" id="MobiDB-lite"/>
    </source>
</evidence>
<feature type="region of interest" description="Disordered" evidence="9">
    <location>
        <begin position="640"/>
        <end position="669"/>
    </location>
</feature>
<dbReference type="Proteomes" id="UP000258309">
    <property type="component" value="Unassembled WGS sequence"/>
</dbReference>
<dbReference type="InterPro" id="IPR001876">
    <property type="entry name" value="Znf_RanBP2"/>
</dbReference>
<dbReference type="GO" id="GO:0008270">
    <property type="term" value="F:zinc ion binding"/>
    <property type="evidence" value="ECO:0007669"/>
    <property type="project" value="UniProtKB-KW"/>
</dbReference>
<evidence type="ECO:0000313" key="13">
    <source>
        <dbReference type="Proteomes" id="UP000258309"/>
    </source>
</evidence>
<keyword evidence="7 10" id="KW-0472">Membrane</keyword>
<keyword evidence="2 10" id="KW-0812">Transmembrane</keyword>
<feature type="transmembrane region" description="Helical" evidence="10">
    <location>
        <begin position="544"/>
        <end position="570"/>
    </location>
</feature>
<evidence type="ECO:0000256" key="2">
    <source>
        <dbReference type="ARBA" id="ARBA00022692"/>
    </source>
</evidence>
<evidence type="ECO:0000256" key="7">
    <source>
        <dbReference type="ARBA" id="ARBA00023136"/>
    </source>
</evidence>
<dbReference type="EMBL" id="NCSJ02000017">
    <property type="protein sequence ID" value="RFU34676.1"/>
    <property type="molecule type" value="Genomic_DNA"/>
</dbReference>
<keyword evidence="3" id="KW-0479">Metal-binding</keyword>
<feature type="non-terminal residue" evidence="12">
    <location>
        <position position="692"/>
    </location>
</feature>
<dbReference type="SUPFAM" id="SSF90209">
    <property type="entry name" value="Ran binding protein zinc finger-like"/>
    <property type="match status" value="1"/>
</dbReference>
<dbReference type="PROSITE" id="PS01358">
    <property type="entry name" value="ZF_RANBP2_1"/>
    <property type="match status" value="1"/>
</dbReference>
<evidence type="ECO:0000313" key="12">
    <source>
        <dbReference type="EMBL" id="RFU34676.1"/>
    </source>
</evidence>
<evidence type="ECO:0000256" key="10">
    <source>
        <dbReference type="SAM" id="Phobius"/>
    </source>
</evidence>
<comment type="caution">
    <text evidence="12">The sequence shown here is derived from an EMBL/GenBank/DDBJ whole genome shotgun (WGS) entry which is preliminary data.</text>
</comment>
<accession>A0A3E2HMQ4</accession>
<keyword evidence="13" id="KW-1185">Reference proteome</keyword>
<evidence type="ECO:0000256" key="3">
    <source>
        <dbReference type="ARBA" id="ARBA00022723"/>
    </source>
</evidence>